<organism evidence="1 2">
    <name type="scientific">Rhodoblastus sphagnicola</name>
    <dbReference type="NCBI Taxonomy" id="333368"/>
    <lineage>
        <taxon>Bacteria</taxon>
        <taxon>Pseudomonadati</taxon>
        <taxon>Pseudomonadota</taxon>
        <taxon>Alphaproteobacteria</taxon>
        <taxon>Hyphomicrobiales</taxon>
        <taxon>Rhodoblastaceae</taxon>
        <taxon>Rhodoblastus</taxon>
    </lineage>
</organism>
<evidence type="ECO:0000313" key="2">
    <source>
        <dbReference type="Proteomes" id="UP000239089"/>
    </source>
</evidence>
<keyword evidence="2" id="KW-1185">Reference proteome</keyword>
<accession>A0A2S6N6S5</accession>
<dbReference type="EMBL" id="NHSJ01000082">
    <property type="protein sequence ID" value="PPQ30297.1"/>
    <property type="molecule type" value="Genomic_DNA"/>
</dbReference>
<dbReference type="AlphaFoldDB" id="A0A2S6N6S5"/>
<reference evidence="1 2" key="1">
    <citation type="journal article" date="2018" name="Arch. Microbiol.">
        <title>New insights into the metabolic potential of the phototrophic purple bacterium Rhodopila globiformis DSM 161(T) from its draft genome sequence and evidence for a vanadium-dependent nitrogenase.</title>
        <authorList>
            <person name="Imhoff J.F."/>
            <person name="Rahn T."/>
            <person name="Kunzel S."/>
            <person name="Neulinger S.C."/>
        </authorList>
    </citation>
    <scope>NUCLEOTIDE SEQUENCE [LARGE SCALE GENOMIC DNA]</scope>
    <source>
        <strain evidence="1 2">DSM 16996</strain>
    </source>
</reference>
<dbReference type="GO" id="GO:0005886">
    <property type="term" value="C:plasma membrane"/>
    <property type="evidence" value="ECO:0007669"/>
    <property type="project" value="UniProtKB-SubCell"/>
</dbReference>
<gene>
    <name evidence="1" type="ORF">CCR94_13345</name>
</gene>
<protein>
    <submittedName>
        <fullName evidence="1">Uncharacterized protein</fullName>
    </submittedName>
</protein>
<proteinExistence type="predicted"/>
<evidence type="ECO:0000313" key="1">
    <source>
        <dbReference type="EMBL" id="PPQ30297.1"/>
    </source>
</evidence>
<sequence length="159" mass="16987">MGRNTIIFAAAGAALALASAAFAHPADKYIAKAMLMTAAAEVSADSKQAFDQFNQGKGKFLTGMNGNIYVFCVRADNGTFVAMGNTNAKDLLGQDVRTLKDETGKAYGQEIYAAGRRPEGEITEVSYLFGRPTDPKPAAKTSYVTRVNDDFTCGVGYYN</sequence>
<comment type="caution">
    <text evidence="1">The sequence shown here is derived from an EMBL/GenBank/DDBJ whole genome shotgun (WGS) entry which is preliminary data.</text>
</comment>
<dbReference type="Gene3D" id="3.30.450.20">
    <property type="entry name" value="PAS domain"/>
    <property type="match status" value="1"/>
</dbReference>
<name>A0A2S6N6S5_9HYPH</name>
<dbReference type="RefSeq" id="WP_104508341.1">
    <property type="nucleotide sequence ID" value="NZ_JACIGC010000004.1"/>
</dbReference>
<dbReference type="OrthoDB" id="8454481at2"/>
<dbReference type="Proteomes" id="UP000239089">
    <property type="component" value="Unassembled WGS sequence"/>
</dbReference>